<dbReference type="InParanoid" id="A0A251TLZ2"/>
<dbReference type="AlphaFoldDB" id="A0A251TLZ2"/>
<name>A0A251TLZ2_HELAN</name>
<gene>
    <name evidence="3" type="ORF">HannXRQ_Chr10g0302651</name>
    <name evidence="2" type="ORF">HanXRQr2_Chr10g0449681</name>
</gene>
<evidence type="ECO:0000313" key="2">
    <source>
        <dbReference type="EMBL" id="KAF5787159.1"/>
    </source>
</evidence>
<reference evidence="2 4" key="1">
    <citation type="journal article" date="2017" name="Nature">
        <title>The sunflower genome provides insights into oil metabolism, flowering and Asterid evolution.</title>
        <authorList>
            <person name="Badouin H."/>
            <person name="Gouzy J."/>
            <person name="Grassa C.J."/>
            <person name="Murat F."/>
            <person name="Staton S.E."/>
            <person name="Cottret L."/>
            <person name="Lelandais-Briere C."/>
            <person name="Owens G.L."/>
            <person name="Carrere S."/>
            <person name="Mayjonade B."/>
            <person name="Legrand L."/>
            <person name="Gill N."/>
            <person name="Kane N.C."/>
            <person name="Bowers J.E."/>
            <person name="Hubner S."/>
            <person name="Bellec A."/>
            <person name="Berard A."/>
            <person name="Berges H."/>
            <person name="Blanchet N."/>
            <person name="Boniface M.C."/>
            <person name="Brunel D."/>
            <person name="Catrice O."/>
            <person name="Chaidir N."/>
            <person name="Claudel C."/>
            <person name="Donnadieu C."/>
            <person name="Faraut T."/>
            <person name="Fievet G."/>
            <person name="Helmstetter N."/>
            <person name="King M."/>
            <person name="Knapp S.J."/>
            <person name="Lai Z."/>
            <person name="Le Paslier M.C."/>
            <person name="Lippi Y."/>
            <person name="Lorenzon L."/>
            <person name="Mandel J.R."/>
            <person name="Marage G."/>
            <person name="Marchand G."/>
            <person name="Marquand E."/>
            <person name="Bret-Mestries E."/>
            <person name="Morien E."/>
            <person name="Nambeesan S."/>
            <person name="Nguyen T."/>
            <person name="Pegot-Espagnet P."/>
            <person name="Pouilly N."/>
            <person name="Raftis F."/>
            <person name="Sallet E."/>
            <person name="Schiex T."/>
            <person name="Thomas J."/>
            <person name="Vandecasteele C."/>
            <person name="Vares D."/>
            <person name="Vear F."/>
            <person name="Vautrin S."/>
            <person name="Crespi M."/>
            <person name="Mangin B."/>
            <person name="Burke J.M."/>
            <person name="Salse J."/>
            <person name="Munos S."/>
            <person name="Vincourt P."/>
            <person name="Rieseberg L.H."/>
            <person name="Langlade N.B."/>
        </authorList>
    </citation>
    <scope>NUCLEOTIDE SEQUENCE [LARGE SCALE GENOMIC DNA]</scope>
    <source>
        <strain evidence="4">cv. SF193</strain>
        <tissue evidence="2">Leaves</tissue>
    </source>
</reference>
<proteinExistence type="predicted"/>
<protein>
    <submittedName>
        <fullName evidence="3">Uncharacterized protein</fullName>
    </submittedName>
</protein>
<accession>A0A251TLZ2</accession>
<feature type="compositionally biased region" description="Polar residues" evidence="1">
    <location>
        <begin position="14"/>
        <end position="26"/>
    </location>
</feature>
<keyword evidence="4" id="KW-1185">Reference proteome</keyword>
<feature type="region of interest" description="Disordered" evidence="1">
    <location>
        <begin position="14"/>
        <end position="55"/>
    </location>
</feature>
<evidence type="ECO:0000313" key="4">
    <source>
        <dbReference type="Proteomes" id="UP000215914"/>
    </source>
</evidence>
<sequence>MCVFWSKNTQSTKGALILNPNSQRNHQNSRRKTNQNKIQAEFSDHSSEGITRQGD</sequence>
<reference evidence="2" key="3">
    <citation type="submission" date="2020-06" db="EMBL/GenBank/DDBJ databases">
        <title>Helianthus annuus Genome sequencing and assembly Release 2.</title>
        <authorList>
            <person name="Gouzy J."/>
            <person name="Langlade N."/>
            <person name="Munos S."/>
        </authorList>
    </citation>
    <scope>NUCLEOTIDE SEQUENCE</scope>
    <source>
        <tissue evidence="2">Leaves</tissue>
    </source>
</reference>
<organism evidence="3 4">
    <name type="scientific">Helianthus annuus</name>
    <name type="common">Common sunflower</name>
    <dbReference type="NCBI Taxonomy" id="4232"/>
    <lineage>
        <taxon>Eukaryota</taxon>
        <taxon>Viridiplantae</taxon>
        <taxon>Streptophyta</taxon>
        <taxon>Embryophyta</taxon>
        <taxon>Tracheophyta</taxon>
        <taxon>Spermatophyta</taxon>
        <taxon>Magnoliopsida</taxon>
        <taxon>eudicotyledons</taxon>
        <taxon>Gunneridae</taxon>
        <taxon>Pentapetalae</taxon>
        <taxon>asterids</taxon>
        <taxon>campanulids</taxon>
        <taxon>Asterales</taxon>
        <taxon>Asteraceae</taxon>
        <taxon>Asteroideae</taxon>
        <taxon>Heliantheae alliance</taxon>
        <taxon>Heliantheae</taxon>
        <taxon>Helianthus</taxon>
    </lineage>
</organism>
<evidence type="ECO:0000313" key="3">
    <source>
        <dbReference type="EMBL" id="OTG11789.1"/>
    </source>
</evidence>
<reference evidence="3" key="2">
    <citation type="submission" date="2017-02" db="EMBL/GenBank/DDBJ databases">
        <title>Sunflower complete genome.</title>
        <authorList>
            <person name="Langlade N."/>
            <person name="Munos S."/>
        </authorList>
    </citation>
    <scope>NUCLEOTIDE SEQUENCE [LARGE SCALE GENOMIC DNA]</scope>
    <source>
        <tissue evidence="3">Leaves</tissue>
    </source>
</reference>
<dbReference type="EMBL" id="CM007899">
    <property type="protein sequence ID" value="OTG11789.1"/>
    <property type="molecule type" value="Genomic_DNA"/>
</dbReference>
<dbReference type="Gramene" id="mRNA:HanXRQr2_Chr10g0449681">
    <property type="protein sequence ID" value="mRNA:HanXRQr2_Chr10g0449681"/>
    <property type="gene ID" value="HanXRQr2_Chr10g0449681"/>
</dbReference>
<evidence type="ECO:0000256" key="1">
    <source>
        <dbReference type="SAM" id="MobiDB-lite"/>
    </source>
</evidence>
<dbReference type="EMBL" id="MNCJ02000325">
    <property type="protein sequence ID" value="KAF5787159.1"/>
    <property type="molecule type" value="Genomic_DNA"/>
</dbReference>
<dbReference type="Proteomes" id="UP000215914">
    <property type="component" value="Chromosome 10"/>
</dbReference>